<sequence>MKIIWVAVVILLLGLTVWKVLPLVLKNNGDEVCIQVITPARNPETGEVKEFPTPCDVPKGWEITQSH</sequence>
<name>A0A1F8FMJ9_9BACT</name>
<dbReference type="Proteomes" id="UP000176581">
    <property type="component" value="Unassembled WGS sequence"/>
</dbReference>
<proteinExistence type="predicted"/>
<protein>
    <submittedName>
        <fullName evidence="1">Uncharacterized protein</fullName>
    </submittedName>
</protein>
<dbReference type="AlphaFoldDB" id="A0A1F8FMJ9"/>
<gene>
    <name evidence="1" type="ORF">A3J47_02240</name>
</gene>
<organism evidence="1 2">
    <name type="scientific">Candidatus Yanofskybacteria bacterium RIFCSPHIGHO2_02_FULL_43_22</name>
    <dbReference type="NCBI Taxonomy" id="1802681"/>
    <lineage>
        <taxon>Bacteria</taxon>
        <taxon>Candidatus Yanofskyibacteriota</taxon>
    </lineage>
</organism>
<evidence type="ECO:0000313" key="2">
    <source>
        <dbReference type="Proteomes" id="UP000176581"/>
    </source>
</evidence>
<reference evidence="1 2" key="1">
    <citation type="journal article" date="2016" name="Nat. Commun.">
        <title>Thousands of microbial genomes shed light on interconnected biogeochemical processes in an aquifer system.</title>
        <authorList>
            <person name="Anantharaman K."/>
            <person name="Brown C.T."/>
            <person name="Hug L.A."/>
            <person name="Sharon I."/>
            <person name="Castelle C.J."/>
            <person name="Probst A.J."/>
            <person name="Thomas B.C."/>
            <person name="Singh A."/>
            <person name="Wilkins M.J."/>
            <person name="Karaoz U."/>
            <person name="Brodie E.L."/>
            <person name="Williams K.H."/>
            <person name="Hubbard S.S."/>
            <person name="Banfield J.F."/>
        </authorList>
    </citation>
    <scope>NUCLEOTIDE SEQUENCE [LARGE SCALE GENOMIC DNA]</scope>
</reference>
<dbReference type="EMBL" id="MGJV01000030">
    <property type="protein sequence ID" value="OGN13950.1"/>
    <property type="molecule type" value="Genomic_DNA"/>
</dbReference>
<accession>A0A1F8FMJ9</accession>
<evidence type="ECO:0000313" key="1">
    <source>
        <dbReference type="EMBL" id="OGN13950.1"/>
    </source>
</evidence>
<comment type="caution">
    <text evidence="1">The sequence shown here is derived from an EMBL/GenBank/DDBJ whole genome shotgun (WGS) entry which is preliminary data.</text>
</comment>